<keyword evidence="1" id="KW-1133">Transmembrane helix</keyword>
<gene>
    <name evidence="2" type="ORF">KILIM_003_01130</name>
</gene>
<keyword evidence="3" id="KW-1185">Reference proteome</keyword>
<organism evidence="2 3">
    <name type="scientific">Kineosphaera limosa NBRC 100340</name>
    <dbReference type="NCBI Taxonomy" id="1184609"/>
    <lineage>
        <taxon>Bacteria</taxon>
        <taxon>Bacillati</taxon>
        <taxon>Actinomycetota</taxon>
        <taxon>Actinomycetes</taxon>
        <taxon>Micrococcales</taxon>
        <taxon>Dermatophilaceae</taxon>
        <taxon>Kineosphaera</taxon>
    </lineage>
</organism>
<evidence type="ECO:0000313" key="3">
    <source>
        <dbReference type="Proteomes" id="UP000008366"/>
    </source>
</evidence>
<feature type="transmembrane region" description="Helical" evidence="1">
    <location>
        <begin position="99"/>
        <end position="122"/>
    </location>
</feature>
<keyword evidence="1" id="KW-0812">Transmembrane</keyword>
<feature type="transmembrane region" description="Helical" evidence="1">
    <location>
        <begin position="180"/>
        <end position="200"/>
    </location>
</feature>
<dbReference type="Proteomes" id="UP000008366">
    <property type="component" value="Unassembled WGS sequence"/>
</dbReference>
<protein>
    <submittedName>
        <fullName evidence="2">Uncharacterized protein</fullName>
    </submittedName>
</protein>
<feature type="transmembrane region" description="Helical" evidence="1">
    <location>
        <begin position="40"/>
        <end position="62"/>
    </location>
</feature>
<feature type="transmembrane region" description="Helical" evidence="1">
    <location>
        <begin position="68"/>
        <end position="87"/>
    </location>
</feature>
<dbReference type="EMBL" id="BAHD01000003">
    <property type="protein sequence ID" value="GAB94190.1"/>
    <property type="molecule type" value="Genomic_DNA"/>
</dbReference>
<sequence>MLLAAAGLGVFHGINPGMGWLFAVSYGLQEKSARAILRTLVPITIGHEASVLPMALAITVFASQVTRAVTLGVFSVGLVAFGIWLLLRRRHFRWVGMRLSVWELAWWSFLMSTVTGAGLMLAPVLLSAPAESMLEHTLASALWAAVVVAVVHALAMMVTAGVVALLVYRVVGLRILRSAWINLDKIWAAAFILAGLFVWLGHG</sequence>
<proteinExistence type="predicted"/>
<evidence type="ECO:0000256" key="1">
    <source>
        <dbReference type="SAM" id="Phobius"/>
    </source>
</evidence>
<feature type="transmembrane region" description="Helical" evidence="1">
    <location>
        <begin position="142"/>
        <end position="168"/>
    </location>
</feature>
<feature type="transmembrane region" description="Helical" evidence="1">
    <location>
        <begin position="6"/>
        <end position="28"/>
    </location>
</feature>
<dbReference type="eggNOG" id="ENOG50318MJ">
    <property type="taxonomic scope" value="Bacteria"/>
</dbReference>
<dbReference type="STRING" id="1184609.KILIM_003_01130"/>
<dbReference type="OrthoDB" id="8850092at2"/>
<name>K6W4V2_9MICO</name>
<evidence type="ECO:0000313" key="2">
    <source>
        <dbReference type="EMBL" id="GAB94190.1"/>
    </source>
</evidence>
<keyword evidence="1" id="KW-0472">Membrane</keyword>
<dbReference type="AlphaFoldDB" id="K6W4V2"/>
<reference evidence="2 3" key="1">
    <citation type="submission" date="2012-08" db="EMBL/GenBank/DDBJ databases">
        <title>Whole genome shotgun sequence of Kineosphaera limosa NBRC 100340.</title>
        <authorList>
            <person name="Yoshida I."/>
            <person name="Isaki S."/>
            <person name="Hosoyama A."/>
            <person name="Tsuchikane K."/>
            <person name="Katsumata H."/>
            <person name="Ando Y."/>
            <person name="Ohji S."/>
            <person name="Hamada M."/>
            <person name="Tamura T."/>
            <person name="Yamazoe A."/>
            <person name="Yamazaki S."/>
            <person name="Fujita N."/>
        </authorList>
    </citation>
    <scope>NUCLEOTIDE SEQUENCE [LARGE SCALE GENOMIC DNA]</scope>
    <source>
        <strain evidence="2 3">NBRC 100340</strain>
    </source>
</reference>
<accession>K6W4V2</accession>
<comment type="caution">
    <text evidence="2">The sequence shown here is derived from an EMBL/GenBank/DDBJ whole genome shotgun (WGS) entry which is preliminary data.</text>
</comment>